<keyword evidence="1" id="KW-0732">Signal</keyword>
<accession>A0A495VXH8</accession>
<evidence type="ECO:0000313" key="2">
    <source>
        <dbReference type="EMBL" id="RKT53085.1"/>
    </source>
</evidence>
<sequence length="171" mass="17445">MTIRMALVAACGLALLGGCTPAPASAPAPSSGPSPAPTTTATEVAGISCADAPEEVVGAALRLNLAHPRETIDGAEVRCRYAGGGAETSVRFRAGVDAGAFARGRETFARGARRVADLAGFHDEAYTGTLGTGEVVQNTLVARKGTVEITVTSGANFEQEKQLVTELFGRL</sequence>
<dbReference type="EMBL" id="RBXO01000001">
    <property type="protein sequence ID" value="RKT53085.1"/>
    <property type="molecule type" value="Genomic_DNA"/>
</dbReference>
<dbReference type="PROSITE" id="PS51257">
    <property type="entry name" value="PROKAR_LIPOPROTEIN"/>
    <property type="match status" value="1"/>
</dbReference>
<evidence type="ECO:0000313" key="3">
    <source>
        <dbReference type="Proteomes" id="UP000282084"/>
    </source>
</evidence>
<protein>
    <recommendedName>
        <fullName evidence="4">DUF3558 domain-containing protein</fullName>
    </recommendedName>
</protein>
<reference evidence="2 3" key="1">
    <citation type="submission" date="2018-10" db="EMBL/GenBank/DDBJ databases">
        <title>Sequencing the genomes of 1000 actinobacteria strains.</title>
        <authorList>
            <person name="Klenk H.-P."/>
        </authorList>
    </citation>
    <scope>NUCLEOTIDE SEQUENCE [LARGE SCALE GENOMIC DNA]</scope>
    <source>
        <strain evidence="2 3">DSM 43800</strain>
    </source>
</reference>
<gene>
    <name evidence="2" type="ORF">C8E97_1635</name>
</gene>
<proteinExistence type="predicted"/>
<evidence type="ECO:0000256" key="1">
    <source>
        <dbReference type="SAM" id="SignalP"/>
    </source>
</evidence>
<dbReference type="RefSeq" id="WP_147455028.1">
    <property type="nucleotide sequence ID" value="NZ_RBXO01000001.1"/>
</dbReference>
<dbReference type="Proteomes" id="UP000282084">
    <property type="component" value="Unassembled WGS sequence"/>
</dbReference>
<comment type="caution">
    <text evidence="2">The sequence shown here is derived from an EMBL/GenBank/DDBJ whole genome shotgun (WGS) entry which is preliminary data.</text>
</comment>
<feature type="chain" id="PRO_5019837708" description="DUF3558 domain-containing protein" evidence="1">
    <location>
        <begin position="25"/>
        <end position="171"/>
    </location>
</feature>
<evidence type="ECO:0008006" key="4">
    <source>
        <dbReference type="Google" id="ProtNLM"/>
    </source>
</evidence>
<name>A0A495VXH8_9PSEU</name>
<organism evidence="2 3">
    <name type="scientific">Saccharothrix australiensis</name>
    <dbReference type="NCBI Taxonomy" id="2072"/>
    <lineage>
        <taxon>Bacteria</taxon>
        <taxon>Bacillati</taxon>
        <taxon>Actinomycetota</taxon>
        <taxon>Actinomycetes</taxon>
        <taxon>Pseudonocardiales</taxon>
        <taxon>Pseudonocardiaceae</taxon>
        <taxon>Saccharothrix</taxon>
    </lineage>
</organism>
<feature type="signal peptide" evidence="1">
    <location>
        <begin position="1"/>
        <end position="24"/>
    </location>
</feature>
<keyword evidence="3" id="KW-1185">Reference proteome</keyword>
<dbReference type="AlphaFoldDB" id="A0A495VXH8"/>
<dbReference type="OrthoDB" id="3695208at2"/>